<dbReference type="Proteomes" id="UP000295416">
    <property type="component" value="Unassembled WGS sequence"/>
</dbReference>
<proteinExistence type="predicted"/>
<gene>
    <name evidence="1" type="ORF">EV207_1504</name>
</gene>
<dbReference type="EMBL" id="SLXK01000050">
    <property type="protein sequence ID" value="TCP20701.1"/>
    <property type="molecule type" value="Genomic_DNA"/>
</dbReference>
<dbReference type="RefSeq" id="WP_132747976.1">
    <property type="nucleotide sequence ID" value="NZ_SLXK01000050.1"/>
</dbReference>
<accession>A0A4R2NH75</accession>
<comment type="caution">
    <text evidence="1">The sequence shown here is derived from an EMBL/GenBank/DDBJ whole genome shotgun (WGS) entry which is preliminary data.</text>
</comment>
<reference evidence="1 2" key="1">
    <citation type="submission" date="2019-03" db="EMBL/GenBank/DDBJ databases">
        <title>Genomic Encyclopedia of Type Strains, Phase IV (KMG-IV): sequencing the most valuable type-strain genomes for metagenomic binning, comparative biology and taxonomic classification.</title>
        <authorList>
            <person name="Goeker M."/>
        </authorList>
    </citation>
    <scope>NUCLEOTIDE SEQUENCE [LARGE SCALE GENOMIC DNA]</scope>
    <source>
        <strain evidence="1 2">DSM 19377</strain>
    </source>
</reference>
<evidence type="ECO:0000313" key="2">
    <source>
        <dbReference type="Proteomes" id="UP000295416"/>
    </source>
</evidence>
<dbReference type="OrthoDB" id="2680439at2"/>
<organism evidence="1 2">
    <name type="scientific">Scopulibacillus darangshiensis</name>
    <dbReference type="NCBI Taxonomy" id="442528"/>
    <lineage>
        <taxon>Bacteria</taxon>
        <taxon>Bacillati</taxon>
        <taxon>Bacillota</taxon>
        <taxon>Bacilli</taxon>
        <taxon>Bacillales</taxon>
        <taxon>Sporolactobacillaceae</taxon>
        <taxon>Scopulibacillus</taxon>
    </lineage>
</organism>
<dbReference type="AlphaFoldDB" id="A0A4R2NH75"/>
<evidence type="ECO:0000313" key="1">
    <source>
        <dbReference type="EMBL" id="TCP20701.1"/>
    </source>
</evidence>
<sequence length="63" mass="7399">MEGIPRVKAFSKLYDLLVYYSENRDLPIEDGFDFFLEVKNLCGILDLNYEAFKKEFHLTEGGF</sequence>
<keyword evidence="2" id="KW-1185">Reference proteome</keyword>
<protein>
    <submittedName>
        <fullName evidence="1">Uncharacterized protein</fullName>
    </submittedName>
</protein>
<name>A0A4R2NH75_9BACL</name>